<dbReference type="RefSeq" id="WP_252621088.1">
    <property type="nucleotide sequence ID" value="NZ_CP099490.1"/>
</dbReference>
<evidence type="ECO:0000313" key="2">
    <source>
        <dbReference type="Proteomes" id="UP001056535"/>
    </source>
</evidence>
<keyword evidence="2" id="KW-1185">Reference proteome</keyword>
<evidence type="ECO:0000313" key="1">
    <source>
        <dbReference type="EMBL" id="USQ76393.1"/>
    </source>
</evidence>
<sequence>MSAESSTPFGDHLRHRRERGLVRRQRVHEELADHQDNLVSPAQLAQLGLTYDEVRAELDAGRWHRVGRKTISTGGPSLVGQDAAFRRAVWDVGGAACLDGVSSLLAWGLQKWDEETVHVSVEAGARYHHTGGVRVHVLRRRGAVVSAGIPRTPPDVASLRAAMWARSDRAAATLLAMAVQQRLVEPGRLLRAWRDVGRCHRRAVLDKVVPLVADGAQALSEIDFAELGRSRGWPEPDRQVVVRTVRGRPYLDVRFTAYGVIVEVNGVQHYESLATMDDALRRNNHAAGAGTALEIPAVALTLAPQSFLDQVEAALHRGGWHR</sequence>
<name>A0ABY4YHX9_9MICO</name>
<dbReference type="Proteomes" id="UP001056535">
    <property type="component" value="Chromosome"/>
</dbReference>
<protein>
    <recommendedName>
        <fullName evidence="3">DUF559 domain-containing protein</fullName>
    </recommendedName>
</protein>
<reference evidence="1" key="1">
    <citation type="submission" date="2022-06" db="EMBL/GenBank/DDBJ databases">
        <title>Ornithinimicrobium JY.X270.</title>
        <authorList>
            <person name="Huang Y."/>
        </authorList>
    </citation>
    <scope>NUCLEOTIDE SEQUENCE</scope>
    <source>
        <strain evidence="1">JY.X270</strain>
    </source>
</reference>
<dbReference type="EMBL" id="CP099490">
    <property type="protein sequence ID" value="USQ76393.1"/>
    <property type="molecule type" value="Genomic_DNA"/>
</dbReference>
<evidence type="ECO:0008006" key="3">
    <source>
        <dbReference type="Google" id="ProtNLM"/>
    </source>
</evidence>
<proteinExistence type="predicted"/>
<organism evidence="1 2">
    <name type="scientific">Ornithinimicrobium cryptoxanthini</name>
    <dbReference type="NCBI Taxonomy" id="2934161"/>
    <lineage>
        <taxon>Bacteria</taxon>
        <taxon>Bacillati</taxon>
        <taxon>Actinomycetota</taxon>
        <taxon>Actinomycetes</taxon>
        <taxon>Micrococcales</taxon>
        <taxon>Ornithinimicrobiaceae</taxon>
        <taxon>Ornithinimicrobium</taxon>
    </lineage>
</organism>
<accession>A0ABY4YHX9</accession>
<gene>
    <name evidence="1" type="ORF">NF557_00220</name>
</gene>